<sequence>IDMVGLKYFTDEDFNALNIPCLSSSLVTKVLSALRFEFWEKGFLTKIILSKRPFIHPSTLCNSLKVTPWLRCNTGSSKKEGHSLSVKVLHLSVKNGRLGTSTVDMPPCQSYLELDFKQIQNHSKLSKPQRSMCEREELPLITGTAFNTGKVPCVAYANKVETTTGADAPFWAAHMREQTRQDEKRWNSKFTRLGLLRLGFSLYSHCCMVKTQTTSTSDRAAFAKLDIETGRMVSEWNFEKKWHDISNSKGSQLDHSVSTFLGLDNNRLCRWDSNSKRS</sequence>
<dbReference type="PANTHER" id="PTHR31913">
    <property type="entry name" value="VACUOLAR IMPORT AND DEGRADATION PROTEIN 27"/>
    <property type="match status" value="1"/>
</dbReference>
<organism evidence="1 2">
    <name type="scientific">Coptis chinensis</name>
    <dbReference type="NCBI Taxonomy" id="261450"/>
    <lineage>
        <taxon>Eukaryota</taxon>
        <taxon>Viridiplantae</taxon>
        <taxon>Streptophyta</taxon>
        <taxon>Embryophyta</taxon>
        <taxon>Tracheophyta</taxon>
        <taxon>Spermatophyta</taxon>
        <taxon>Magnoliopsida</taxon>
        <taxon>Ranunculales</taxon>
        <taxon>Ranunculaceae</taxon>
        <taxon>Coptidoideae</taxon>
        <taxon>Coptis</taxon>
    </lineage>
</organism>
<dbReference type="AlphaFoldDB" id="A0A835LMY1"/>
<name>A0A835LMY1_9MAGN</name>
<dbReference type="Proteomes" id="UP000631114">
    <property type="component" value="Unassembled WGS sequence"/>
</dbReference>
<dbReference type="GO" id="GO:0005737">
    <property type="term" value="C:cytoplasm"/>
    <property type="evidence" value="ECO:0007669"/>
    <property type="project" value="TreeGrafter"/>
</dbReference>
<proteinExistence type="predicted"/>
<protein>
    <submittedName>
        <fullName evidence="1">Uncharacterized protein</fullName>
    </submittedName>
</protein>
<gene>
    <name evidence="1" type="ORF">IFM89_020381</name>
</gene>
<accession>A0A835LMY1</accession>
<dbReference type="GO" id="GO:0005634">
    <property type="term" value="C:nucleus"/>
    <property type="evidence" value="ECO:0007669"/>
    <property type="project" value="TreeGrafter"/>
</dbReference>
<evidence type="ECO:0000313" key="2">
    <source>
        <dbReference type="Proteomes" id="UP000631114"/>
    </source>
</evidence>
<dbReference type="EMBL" id="JADFTS010000006">
    <property type="protein sequence ID" value="KAF9601553.1"/>
    <property type="molecule type" value="Genomic_DNA"/>
</dbReference>
<dbReference type="InterPro" id="IPR040458">
    <property type="entry name" value="Vid27"/>
</dbReference>
<reference evidence="1 2" key="1">
    <citation type="submission" date="2020-10" db="EMBL/GenBank/DDBJ databases">
        <title>The Coptis chinensis genome and diversification of protoberbering-type alkaloids.</title>
        <authorList>
            <person name="Wang B."/>
            <person name="Shu S."/>
            <person name="Song C."/>
            <person name="Liu Y."/>
        </authorList>
    </citation>
    <scope>NUCLEOTIDE SEQUENCE [LARGE SCALE GENOMIC DNA]</scope>
    <source>
        <strain evidence="1">HL-2020</strain>
        <tissue evidence="1">Leaf</tissue>
    </source>
</reference>
<dbReference type="OrthoDB" id="10251113at2759"/>
<comment type="caution">
    <text evidence="1">The sequence shown here is derived from an EMBL/GenBank/DDBJ whole genome shotgun (WGS) entry which is preliminary data.</text>
</comment>
<dbReference type="PANTHER" id="PTHR31913:SF0">
    <property type="entry name" value="VACUOLAR IMPORT AND DEGRADATION PROTEIN 27"/>
    <property type="match status" value="1"/>
</dbReference>
<feature type="non-terminal residue" evidence="1">
    <location>
        <position position="278"/>
    </location>
</feature>
<keyword evidence="2" id="KW-1185">Reference proteome</keyword>
<evidence type="ECO:0000313" key="1">
    <source>
        <dbReference type="EMBL" id="KAF9601553.1"/>
    </source>
</evidence>